<protein>
    <recommendedName>
        <fullName evidence="3">CHAT domain-containing protein</fullName>
    </recommendedName>
</protein>
<proteinExistence type="predicted"/>
<dbReference type="Proteomes" id="UP000682195">
    <property type="component" value="Chromosome 2"/>
</dbReference>
<dbReference type="EMBL" id="CP072362">
    <property type="protein sequence ID" value="QUB76689.1"/>
    <property type="molecule type" value="Genomic_DNA"/>
</dbReference>
<evidence type="ECO:0000313" key="1">
    <source>
        <dbReference type="EMBL" id="QUB76689.1"/>
    </source>
</evidence>
<organism evidence="1 2">
    <name type="scientific">Prevotella melaninogenica</name>
    <dbReference type="NCBI Taxonomy" id="28132"/>
    <lineage>
        <taxon>Bacteria</taxon>
        <taxon>Pseudomonadati</taxon>
        <taxon>Bacteroidota</taxon>
        <taxon>Bacteroidia</taxon>
        <taxon>Bacteroidales</taxon>
        <taxon>Prevotellaceae</taxon>
        <taxon>Prevotella</taxon>
    </lineage>
</organism>
<name>A0ABX7XSL2_9BACT</name>
<evidence type="ECO:0008006" key="3">
    <source>
        <dbReference type="Google" id="ProtNLM"/>
    </source>
</evidence>
<evidence type="ECO:0000313" key="2">
    <source>
        <dbReference type="Proteomes" id="UP000682195"/>
    </source>
</evidence>
<dbReference type="RefSeq" id="WP_211808551.1">
    <property type="nucleotide sequence ID" value="NZ_CP072362.1"/>
</dbReference>
<keyword evidence="2" id="KW-1185">Reference proteome</keyword>
<reference evidence="1 2" key="1">
    <citation type="submission" date="2021-03" db="EMBL/GenBank/DDBJ databases">
        <title>Human Oral Microbial Genomes.</title>
        <authorList>
            <person name="Johnston C.D."/>
            <person name="Chen T."/>
            <person name="Dewhirst F.E."/>
        </authorList>
    </citation>
    <scope>NUCLEOTIDE SEQUENCE [LARGE SCALE GENOMIC DNA]</scope>
    <source>
        <strain evidence="1 2">F0054</strain>
    </source>
</reference>
<gene>
    <name evidence="1" type="ORF">J5A58_13395</name>
</gene>
<accession>A0ABX7XSL2</accession>
<sequence>MRKVLIAFNNDRRNSLHDFMESCADEAKQNCLDQNITFSSICPPELTEKKVMEEILNHHLCFIAGHGDINGIYNEKDEYILSTKTTNYNFIDKGLYCIACSCAQELYPHLQGIGLRFFVGYNRKFYIRGEYDPFIKSAMSGFFYLLSGDSIKDAKRKMLEKYDEQIKELENIDILAAAELLHNRESLVFEGKDYIESPI</sequence>